<dbReference type="InterPro" id="IPR016135">
    <property type="entry name" value="UBQ-conjugating_enzyme/RWD"/>
</dbReference>
<sequence>MATVPTVLPLNVDFTAYQVLLPVKGKEFVVGVHNVEAGKSLSVAKIDCCSELRKLLTGFEHIIQERLNQSMDVATFVEELKDVLEHILLAQPQVKLPPAAFYGRIYSEIEEIGWEHIAWVAPTFMSIHLRFFDRAIREHLVQIQLSPDYPEREPSCNADLPIALEIQWRAGGRLKDILSQFEQAAEKYQDFWTVMEDIDKHVWVMEPEHPSRSNCFRRIALGGHCSLCITVEPFSPRMLPEYRFFGSDTAVDPLRLRMSNNMDCWKLERLLRENLEDVLGITFPSPQDSDRDDVSSECIICYSYRLLDGKEGASEKGSVPDRVCDNGSCGRPFHTSCLAEWLRSLPTTRQSFDVLFGACPHCSHPVIVKCSFS</sequence>
<dbReference type="GO" id="GO:0043240">
    <property type="term" value="C:Fanconi anaemia nuclear complex"/>
    <property type="evidence" value="ECO:0007669"/>
    <property type="project" value="InterPro"/>
</dbReference>
<dbReference type="Gene3D" id="3.10.110.10">
    <property type="entry name" value="Ubiquitin Conjugating Enzyme"/>
    <property type="match status" value="1"/>
</dbReference>
<evidence type="ECO:0000259" key="2">
    <source>
        <dbReference type="Pfam" id="PF11793"/>
    </source>
</evidence>
<feature type="domain" description="Fanconi anemia complex subunit FancL WD-repeat containing" evidence="1">
    <location>
        <begin position="3"/>
        <end position="85"/>
    </location>
</feature>
<accession>A0A8T0G952</accession>
<keyword evidence="6" id="KW-1185">Reference proteome</keyword>
<dbReference type="GO" id="GO:0006513">
    <property type="term" value="P:protein monoubiquitination"/>
    <property type="evidence" value="ECO:0007669"/>
    <property type="project" value="TreeGrafter"/>
</dbReference>
<dbReference type="InterPro" id="IPR043898">
    <property type="entry name" value="FANCL_d2"/>
</dbReference>
<dbReference type="CDD" id="cd23831">
    <property type="entry name" value="DRWD-N_FANCL"/>
    <property type="match status" value="1"/>
</dbReference>
<evidence type="ECO:0000259" key="3">
    <source>
        <dbReference type="Pfam" id="PF18890"/>
    </source>
</evidence>
<dbReference type="GO" id="GO:0061630">
    <property type="term" value="F:ubiquitin protein ligase activity"/>
    <property type="evidence" value="ECO:0007669"/>
    <property type="project" value="TreeGrafter"/>
</dbReference>
<dbReference type="Gene3D" id="3.10.110.20">
    <property type="entry name" value="RWD domain-like"/>
    <property type="match status" value="1"/>
</dbReference>
<dbReference type="Pfam" id="PF09765">
    <property type="entry name" value="FANCL_d1"/>
    <property type="match status" value="1"/>
</dbReference>
<dbReference type="SUPFAM" id="SSF57850">
    <property type="entry name" value="RING/U-box"/>
    <property type="match status" value="1"/>
</dbReference>
<evidence type="ECO:0000313" key="5">
    <source>
        <dbReference type="EMBL" id="KAG0554997.1"/>
    </source>
</evidence>
<dbReference type="CDD" id="cd23832">
    <property type="entry name" value="DRWD-C_FANCL"/>
    <property type="match status" value="1"/>
</dbReference>
<reference evidence="5" key="1">
    <citation type="submission" date="2020-06" db="EMBL/GenBank/DDBJ databases">
        <title>WGS assembly of Ceratodon purpureus strain R40.</title>
        <authorList>
            <person name="Carey S.B."/>
            <person name="Jenkins J."/>
            <person name="Shu S."/>
            <person name="Lovell J.T."/>
            <person name="Sreedasyam A."/>
            <person name="Maumus F."/>
            <person name="Tiley G.P."/>
            <person name="Fernandez-Pozo N."/>
            <person name="Barry K."/>
            <person name="Chen C."/>
            <person name="Wang M."/>
            <person name="Lipzen A."/>
            <person name="Daum C."/>
            <person name="Saski C.A."/>
            <person name="Payton A.C."/>
            <person name="Mcbreen J.C."/>
            <person name="Conrad R.E."/>
            <person name="Kollar L.M."/>
            <person name="Olsson S."/>
            <person name="Huttunen S."/>
            <person name="Landis J.B."/>
            <person name="Wickett N.J."/>
            <person name="Johnson M.G."/>
            <person name="Rensing S.A."/>
            <person name="Grimwood J."/>
            <person name="Schmutz J."/>
            <person name="Mcdaniel S.F."/>
        </authorList>
    </citation>
    <scope>NUCLEOTIDE SEQUENCE</scope>
    <source>
        <strain evidence="5">R40</strain>
    </source>
</reference>
<dbReference type="InterPro" id="IPR026848">
    <property type="entry name" value="Fancl"/>
</dbReference>
<dbReference type="InterPro" id="IPR013083">
    <property type="entry name" value="Znf_RING/FYVE/PHD"/>
</dbReference>
<dbReference type="Pfam" id="PF18891">
    <property type="entry name" value="FANCL_d3"/>
    <property type="match status" value="1"/>
</dbReference>
<feature type="domain" description="FANCL UBC-like" evidence="4">
    <location>
        <begin position="190"/>
        <end position="286"/>
    </location>
</feature>
<proteinExistence type="predicted"/>
<dbReference type="Pfam" id="PF11793">
    <property type="entry name" value="FANCL_C"/>
    <property type="match status" value="1"/>
</dbReference>
<evidence type="ECO:0000313" key="6">
    <source>
        <dbReference type="Proteomes" id="UP000822688"/>
    </source>
</evidence>
<evidence type="ECO:0000259" key="4">
    <source>
        <dbReference type="Pfam" id="PF18891"/>
    </source>
</evidence>
<gene>
    <name evidence="5" type="ORF">KC19_12G135900</name>
</gene>
<evidence type="ECO:0008006" key="7">
    <source>
        <dbReference type="Google" id="ProtNLM"/>
    </source>
</evidence>
<evidence type="ECO:0000259" key="1">
    <source>
        <dbReference type="Pfam" id="PF09765"/>
    </source>
</evidence>
<dbReference type="CDD" id="cd23786">
    <property type="entry name" value="ELF_FANCL"/>
    <property type="match status" value="1"/>
</dbReference>
<dbReference type="AlphaFoldDB" id="A0A8T0G952"/>
<dbReference type="InterPro" id="IPR043003">
    <property type="entry name" value="FANCL_d3_sf"/>
</dbReference>
<dbReference type="InterPro" id="IPR019162">
    <property type="entry name" value="FancL_WD-rpt_cont_dom"/>
</dbReference>
<organism evidence="5 6">
    <name type="scientific">Ceratodon purpureus</name>
    <name type="common">Fire moss</name>
    <name type="synonym">Dicranum purpureum</name>
    <dbReference type="NCBI Taxonomy" id="3225"/>
    <lineage>
        <taxon>Eukaryota</taxon>
        <taxon>Viridiplantae</taxon>
        <taxon>Streptophyta</taxon>
        <taxon>Embryophyta</taxon>
        <taxon>Bryophyta</taxon>
        <taxon>Bryophytina</taxon>
        <taxon>Bryopsida</taxon>
        <taxon>Dicranidae</taxon>
        <taxon>Pseudoditrichales</taxon>
        <taxon>Ditrichaceae</taxon>
        <taxon>Ceratodon</taxon>
    </lineage>
</organism>
<protein>
    <recommendedName>
        <fullName evidence="7">E3 ubiquitin-protein ligase FANCL</fullName>
    </recommendedName>
</protein>
<dbReference type="Pfam" id="PF18890">
    <property type="entry name" value="FANCL_d2"/>
    <property type="match status" value="1"/>
</dbReference>
<name>A0A8T0G952_CERPU</name>
<dbReference type="PANTHER" id="PTHR13206:SF0">
    <property type="entry name" value="E3 UBIQUITIN-PROTEIN LIGASE FANCL"/>
    <property type="match status" value="1"/>
</dbReference>
<dbReference type="CDD" id="cd16490">
    <property type="entry name" value="RING-CH-C4HC3_FANCL"/>
    <property type="match status" value="1"/>
</dbReference>
<feature type="domain" description="FANCL UBC-like" evidence="3">
    <location>
        <begin position="100"/>
        <end position="188"/>
    </location>
</feature>
<dbReference type="EMBL" id="CM026433">
    <property type="protein sequence ID" value="KAG0554997.1"/>
    <property type="molecule type" value="Genomic_DNA"/>
</dbReference>
<dbReference type="Proteomes" id="UP000822688">
    <property type="component" value="Chromosome 12"/>
</dbReference>
<dbReference type="InterPro" id="IPR026850">
    <property type="entry name" value="FANCL_C"/>
</dbReference>
<comment type="caution">
    <text evidence="5">The sequence shown here is derived from an EMBL/GenBank/DDBJ whole genome shotgun (WGS) entry which is preliminary data.</text>
</comment>
<dbReference type="Gene3D" id="3.30.40.10">
    <property type="entry name" value="Zinc/RING finger domain, C3HC4 (zinc finger)"/>
    <property type="match status" value="1"/>
</dbReference>
<dbReference type="PANTHER" id="PTHR13206">
    <property type="entry name" value="UBIQUITIN LIGASE PROTEIN PHF9 FANCONI ANEMIA GROUP L PROTEIN"/>
    <property type="match status" value="1"/>
</dbReference>
<dbReference type="InterPro" id="IPR044037">
    <property type="entry name" value="FANCL_d3"/>
</dbReference>
<dbReference type="GO" id="GO:0036297">
    <property type="term" value="P:interstrand cross-link repair"/>
    <property type="evidence" value="ECO:0007669"/>
    <property type="project" value="InterPro"/>
</dbReference>
<feature type="domain" description="FANCL C-terminal" evidence="2">
    <location>
        <begin position="296"/>
        <end position="371"/>
    </location>
</feature>
<dbReference type="SMART" id="SM01197">
    <property type="entry name" value="FANCL_C"/>
    <property type="match status" value="1"/>
</dbReference>